<dbReference type="PANTHER" id="PTHR16943:SF8">
    <property type="entry name" value="2-METHYLCITRATE DEHYDRATASE"/>
    <property type="match status" value="1"/>
</dbReference>
<dbReference type="Gene3D" id="1.10.4100.10">
    <property type="entry name" value="2-methylcitrate dehydratase PrpD"/>
    <property type="match status" value="1"/>
</dbReference>
<feature type="domain" description="MmgE/PrpD N-terminal" evidence="2">
    <location>
        <begin position="33"/>
        <end position="224"/>
    </location>
</feature>
<gene>
    <name evidence="4" type="ORF">A1O5_08633</name>
</gene>
<dbReference type="GO" id="GO:0016829">
    <property type="term" value="F:lyase activity"/>
    <property type="evidence" value="ECO:0007669"/>
    <property type="project" value="InterPro"/>
</dbReference>
<dbReference type="SUPFAM" id="SSF103378">
    <property type="entry name" value="2-methylcitrate dehydratase PrpD"/>
    <property type="match status" value="1"/>
</dbReference>
<accession>W9WJC9</accession>
<evidence type="ECO:0000313" key="5">
    <source>
        <dbReference type="Proteomes" id="UP000019471"/>
    </source>
</evidence>
<dbReference type="HOGENOM" id="CLU_026574_0_0_1"/>
<dbReference type="AlphaFoldDB" id="W9WJC9"/>
<feature type="domain" description="MmgE/PrpD C-terminal" evidence="3">
    <location>
        <begin position="267"/>
        <end position="394"/>
    </location>
</feature>
<dbReference type="Proteomes" id="UP000019471">
    <property type="component" value="Unassembled WGS sequence"/>
</dbReference>
<evidence type="ECO:0000256" key="1">
    <source>
        <dbReference type="ARBA" id="ARBA00006174"/>
    </source>
</evidence>
<dbReference type="Gene3D" id="3.30.1330.120">
    <property type="entry name" value="2-methylcitrate dehydratase PrpD"/>
    <property type="match status" value="1"/>
</dbReference>
<evidence type="ECO:0008006" key="6">
    <source>
        <dbReference type="Google" id="ProtNLM"/>
    </source>
</evidence>
<reference evidence="4 5" key="1">
    <citation type="submission" date="2013-03" db="EMBL/GenBank/DDBJ databases">
        <title>The Genome Sequence of Cladophialophora psammophila CBS 110553.</title>
        <authorList>
            <consortium name="The Broad Institute Genomics Platform"/>
            <person name="Cuomo C."/>
            <person name="de Hoog S."/>
            <person name="Gorbushina A."/>
            <person name="Walker B."/>
            <person name="Young S.K."/>
            <person name="Zeng Q."/>
            <person name="Gargeya S."/>
            <person name="Fitzgerald M."/>
            <person name="Haas B."/>
            <person name="Abouelleil A."/>
            <person name="Allen A.W."/>
            <person name="Alvarado L."/>
            <person name="Arachchi H.M."/>
            <person name="Berlin A.M."/>
            <person name="Chapman S.B."/>
            <person name="Gainer-Dewar J."/>
            <person name="Goldberg J."/>
            <person name="Griggs A."/>
            <person name="Gujja S."/>
            <person name="Hansen M."/>
            <person name="Howarth C."/>
            <person name="Imamovic A."/>
            <person name="Ireland A."/>
            <person name="Larimer J."/>
            <person name="McCowan C."/>
            <person name="Murphy C."/>
            <person name="Pearson M."/>
            <person name="Poon T.W."/>
            <person name="Priest M."/>
            <person name="Roberts A."/>
            <person name="Saif S."/>
            <person name="Shea T."/>
            <person name="Sisk P."/>
            <person name="Sykes S."/>
            <person name="Wortman J."/>
            <person name="Nusbaum C."/>
            <person name="Birren B."/>
        </authorList>
    </citation>
    <scope>NUCLEOTIDE SEQUENCE [LARGE SCALE GENOMIC DNA]</scope>
    <source>
        <strain evidence="4 5">CBS 110553</strain>
    </source>
</reference>
<evidence type="ECO:0000259" key="3">
    <source>
        <dbReference type="Pfam" id="PF19305"/>
    </source>
</evidence>
<dbReference type="RefSeq" id="XP_007747404.1">
    <property type="nucleotide sequence ID" value="XM_007749214.1"/>
</dbReference>
<dbReference type="InterPro" id="IPR045336">
    <property type="entry name" value="MmgE_PrpD_N"/>
</dbReference>
<evidence type="ECO:0000259" key="2">
    <source>
        <dbReference type="Pfam" id="PF03972"/>
    </source>
</evidence>
<evidence type="ECO:0000313" key="4">
    <source>
        <dbReference type="EMBL" id="EXJ68018.1"/>
    </source>
</evidence>
<dbReference type="InterPro" id="IPR042188">
    <property type="entry name" value="MmgE/PrpD_sf_2"/>
</dbReference>
<dbReference type="InterPro" id="IPR036148">
    <property type="entry name" value="MmgE/PrpD_sf"/>
</dbReference>
<dbReference type="InterPro" id="IPR005656">
    <property type="entry name" value="MmgE_PrpD"/>
</dbReference>
<dbReference type="EMBL" id="AMGX01000014">
    <property type="protein sequence ID" value="EXJ68018.1"/>
    <property type="molecule type" value="Genomic_DNA"/>
</dbReference>
<dbReference type="InterPro" id="IPR042183">
    <property type="entry name" value="MmgE/PrpD_sf_1"/>
</dbReference>
<dbReference type="InterPro" id="IPR045337">
    <property type="entry name" value="MmgE_PrpD_C"/>
</dbReference>
<organism evidence="4 5">
    <name type="scientific">Cladophialophora psammophila CBS 110553</name>
    <dbReference type="NCBI Taxonomy" id="1182543"/>
    <lineage>
        <taxon>Eukaryota</taxon>
        <taxon>Fungi</taxon>
        <taxon>Dikarya</taxon>
        <taxon>Ascomycota</taxon>
        <taxon>Pezizomycotina</taxon>
        <taxon>Eurotiomycetes</taxon>
        <taxon>Chaetothyriomycetidae</taxon>
        <taxon>Chaetothyriales</taxon>
        <taxon>Herpotrichiellaceae</taxon>
        <taxon>Cladophialophora</taxon>
    </lineage>
</organism>
<dbReference type="STRING" id="1182543.W9WJC9"/>
<dbReference type="PANTHER" id="PTHR16943">
    <property type="entry name" value="2-METHYLCITRATE DEHYDRATASE-RELATED"/>
    <property type="match status" value="1"/>
</dbReference>
<proteinExistence type="inferred from homology"/>
<keyword evidence="5" id="KW-1185">Reference proteome</keyword>
<protein>
    <recommendedName>
        <fullName evidence="6">MmgE/PrpD family protein</fullName>
    </recommendedName>
</protein>
<name>W9WJC9_9EURO</name>
<comment type="similarity">
    <text evidence="1">Belongs to the PrpD family.</text>
</comment>
<dbReference type="Pfam" id="PF19305">
    <property type="entry name" value="MmgE_PrpD_C"/>
    <property type="match status" value="1"/>
</dbReference>
<dbReference type="OrthoDB" id="4120269at2759"/>
<comment type="caution">
    <text evidence="4">The sequence shown here is derived from an EMBL/GenBank/DDBJ whole genome shotgun (WGS) entry which is preliminary data.</text>
</comment>
<sequence length="445" mass="47221">MGSLGTNDMKSMVERPSLLRFAASRLRRISEGQFSTEVREKATLCLLDWLGAAQVGAPNPLGRKVLEFATLHAGKAEAYVFGADMAMCAETAALTNAILAHSGARDDMHLDSCSHMSSMVVAATLALAQRDHWSGDQLLRGIIGGYEMGALLGTSIRANGTFNTHLRASELIGAFAAAGAVVAATFCNEETTTNALALAVNMACGINEWAWSGGREIFIHNGIASRGKDGFFRALGAGDAAADVFRSWDRESEIGPGILDVQFKPAPVCNFTQTSSAMALKIAQAHGQALTNEVESIRITATAAAIAYPGCDNAGPLETVSQGKLSIQYGVCSSLAFARLDEETLGRVHDSKVASLMHKCALLTTPEYEKSYAIGNQPAKVEVVLRNGAALQEAAPDVPWLNAQQVKARFLQEISPLAPAHAGEKMLERCQMLRGPGIANQIFGI</sequence>
<dbReference type="Pfam" id="PF03972">
    <property type="entry name" value="MmgE_PrpD_N"/>
    <property type="match status" value="1"/>
</dbReference>
<dbReference type="GeneID" id="19193331"/>